<protein>
    <submittedName>
        <fullName evidence="1">Uncharacterized protein</fullName>
    </submittedName>
</protein>
<dbReference type="AlphaFoldDB" id="A0A1J8QYD5"/>
<dbReference type="OrthoDB" id="10441415at2759"/>
<evidence type="ECO:0000313" key="1">
    <source>
        <dbReference type="EMBL" id="OJA14490.1"/>
    </source>
</evidence>
<dbReference type="Proteomes" id="UP000183567">
    <property type="component" value="Unassembled WGS sequence"/>
</dbReference>
<name>A0A1J8QYD5_9AGAM</name>
<proteinExistence type="predicted"/>
<accession>A0A1J8QYD5</accession>
<keyword evidence="2" id="KW-1185">Reference proteome</keyword>
<evidence type="ECO:0000313" key="2">
    <source>
        <dbReference type="Proteomes" id="UP000183567"/>
    </source>
</evidence>
<sequence length="104" mass="12109">MSRTFFASRSKNFVNRHFWALLIPNPHLRTITQIARHLAYPLATVSITPLPLPPPLASPFEEHEYMSAARRLLKHSTHDFFLECAFLLHLPSRRVLGHCNRRPE</sequence>
<reference evidence="1 2" key="1">
    <citation type="submission" date="2016-03" db="EMBL/GenBank/DDBJ databases">
        <title>Comparative genomics of the ectomycorrhizal sister species Rhizopogon vinicolor and Rhizopogon vesiculosus (Basidiomycota: Boletales) reveals a divergence of the mating type B locus.</title>
        <authorList>
            <person name="Mujic A.B."/>
            <person name="Kuo A."/>
            <person name="Tritt A."/>
            <person name="Lipzen A."/>
            <person name="Chen C."/>
            <person name="Johnson J."/>
            <person name="Sharma A."/>
            <person name="Barry K."/>
            <person name="Grigoriev I.V."/>
            <person name="Spatafora J.W."/>
        </authorList>
    </citation>
    <scope>NUCLEOTIDE SEQUENCE [LARGE SCALE GENOMIC DNA]</scope>
    <source>
        <strain evidence="1 2">AM-OR11-056</strain>
    </source>
</reference>
<comment type="caution">
    <text evidence="1">The sequence shown here is derived from an EMBL/GenBank/DDBJ whole genome shotgun (WGS) entry which is preliminary data.</text>
</comment>
<organism evidence="1 2">
    <name type="scientific">Rhizopogon vesiculosus</name>
    <dbReference type="NCBI Taxonomy" id="180088"/>
    <lineage>
        <taxon>Eukaryota</taxon>
        <taxon>Fungi</taxon>
        <taxon>Dikarya</taxon>
        <taxon>Basidiomycota</taxon>
        <taxon>Agaricomycotina</taxon>
        <taxon>Agaricomycetes</taxon>
        <taxon>Agaricomycetidae</taxon>
        <taxon>Boletales</taxon>
        <taxon>Suillineae</taxon>
        <taxon>Rhizopogonaceae</taxon>
        <taxon>Rhizopogon</taxon>
    </lineage>
</organism>
<gene>
    <name evidence="1" type="ORF">AZE42_06069</name>
</gene>
<dbReference type="EMBL" id="LVVM01003645">
    <property type="protein sequence ID" value="OJA14490.1"/>
    <property type="molecule type" value="Genomic_DNA"/>
</dbReference>